<comment type="similarity">
    <text evidence="3">Belongs to the TRAFAC class dynamin-like GTPase superfamily. GB1/RHD3 GTPase family.</text>
</comment>
<dbReference type="InterPro" id="IPR030386">
    <property type="entry name" value="G_GB1_RHD3_dom"/>
</dbReference>
<dbReference type="SUPFAM" id="SSF52540">
    <property type="entry name" value="P-loop containing nucleoside triphosphate hydrolases"/>
    <property type="match status" value="1"/>
</dbReference>
<feature type="domain" description="GB1/RHD3-type G" evidence="4">
    <location>
        <begin position="56"/>
        <end position="118"/>
    </location>
</feature>
<evidence type="ECO:0000313" key="5">
    <source>
        <dbReference type="Proteomes" id="UP000887575"/>
    </source>
</evidence>
<evidence type="ECO:0000256" key="3">
    <source>
        <dbReference type="PROSITE-ProRule" id="PRU01052"/>
    </source>
</evidence>
<keyword evidence="1" id="KW-0547">Nucleotide-binding</keyword>
<accession>A0AAF3F961</accession>
<dbReference type="GO" id="GO:0003924">
    <property type="term" value="F:GTPase activity"/>
    <property type="evidence" value="ECO:0007669"/>
    <property type="project" value="InterPro"/>
</dbReference>
<dbReference type="Proteomes" id="UP000887575">
    <property type="component" value="Unassembled WGS sequence"/>
</dbReference>
<dbReference type="GO" id="GO:0005525">
    <property type="term" value="F:GTP binding"/>
    <property type="evidence" value="ECO:0007669"/>
    <property type="project" value="UniProtKB-KW"/>
</dbReference>
<organism evidence="5 6">
    <name type="scientific">Mesorhabditis belari</name>
    <dbReference type="NCBI Taxonomy" id="2138241"/>
    <lineage>
        <taxon>Eukaryota</taxon>
        <taxon>Metazoa</taxon>
        <taxon>Ecdysozoa</taxon>
        <taxon>Nematoda</taxon>
        <taxon>Chromadorea</taxon>
        <taxon>Rhabditida</taxon>
        <taxon>Rhabditina</taxon>
        <taxon>Rhabditomorpha</taxon>
        <taxon>Rhabditoidea</taxon>
        <taxon>Rhabditidae</taxon>
        <taxon>Mesorhabditinae</taxon>
        <taxon>Mesorhabditis</taxon>
    </lineage>
</organism>
<protein>
    <recommendedName>
        <fullName evidence="4">GB1/RHD3-type G domain-containing protein</fullName>
    </recommendedName>
</protein>
<dbReference type="InterPro" id="IPR027417">
    <property type="entry name" value="P-loop_NTPase"/>
</dbReference>
<dbReference type="Gene3D" id="3.40.50.300">
    <property type="entry name" value="P-loop containing nucleotide triphosphate hydrolases"/>
    <property type="match status" value="1"/>
</dbReference>
<sequence>MDTKRSQNGHKKTSTRFHFAPMKENELKPLVTFKNHRIQFNEIIARETFANEKFSDKKITLVSVMGPSRSGKSFLMSILTGGRQGNTVRGAFKTGYERCTEGILVFTQPMISEDVSET</sequence>
<evidence type="ECO:0000256" key="1">
    <source>
        <dbReference type="ARBA" id="ARBA00022741"/>
    </source>
</evidence>
<evidence type="ECO:0000313" key="6">
    <source>
        <dbReference type="WBParaSite" id="MBELARI_LOCUS3441"/>
    </source>
</evidence>
<evidence type="ECO:0000256" key="2">
    <source>
        <dbReference type="ARBA" id="ARBA00023134"/>
    </source>
</evidence>
<reference evidence="6" key="1">
    <citation type="submission" date="2024-02" db="UniProtKB">
        <authorList>
            <consortium name="WormBaseParasite"/>
        </authorList>
    </citation>
    <scope>IDENTIFICATION</scope>
</reference>
<dbReference type="Pfam" id="PF02263">
    <property type="entry name" value="GBP"/>
    <property type="match status" value="1"/>
</dbReference>
<dbReference type="AlphaFoldDB" id="A0AAF3F961"/>
<name>A0AAF3F961_9BILA</name>
<dbReference type="PROSITE" id="PS51715">
    <property type="entry name" value="G_GB1_RHD3"/>
    <property type="match status" value="1"/>
</dbReference>
<evidence type="ECO:0000259" key="4">
    <source>
        <dbReference type="PROSITE" id="PS51715"/>
    </source>
</evidence>
<dbReference type="InterPro" id="IPR015894">
    <property type="entry name" value="Guanylate-bd_N"/>
</dbReference>
<keyword evidence="5" id="KW-1185">Reference proteome</keyword>
<proteinExistence type="inferred from homology"/>
<dbReference type="WBParaSite" id="MBELARI_LOCUS3441">
    <property type="protein sequence ID" value="MBELARI_LOCUS3441"/>
    <property type="gene ID" value="MBELARI_LOCUS3441"/>
</dbReference>
<keyword evidence="2" id="KW-0342">GTP-binding</keyword>